<organism evidence="2 3">
    <name type="scientific">Actinoplanes digitatis</name>
    <dbReference type="NCBI Taxonomy" id="1868"/>
    <lineage>
        <taxon>Bacteria</taxon>
        <taxon>Bacillati</taxon>
        <taxon>Actinomycetota</taxon>
        <taxon>Actinomycetes</taxon>
        <taxon>Micromonosporales</taxon>
        <taxon>Micromonosporaceae</taxon>
        <taxon>Actinoplanes</taxon>
    </lineage>
</organism>
<evidence type="ECO:0000313" key="3">
    <source>
        <dbReference type="Proteomes" id="UP000578112"/>
    </source>
</evidence>
<dbReference type="AlphaFoldDB" id="A0A7W7MRV2"/>
<reference evidence="2 3" key="1">
    <citation type="submission" date="2020-08" db="EMBL/GenBank/DDBJ databases">
        <title>Sequencing the genomes of 1000 actinobacteria strains.</title>
        <authorList>
            <person name="Klenk H.-P."/>
        </authorList>
    </citation>
    <scope>NUCLEOTIDE SEQUENCE [LARGE SCALE GENOMIC DNA]</scope>
    <source>
        <strain evidence="2 3">DSM 43149</strain>
    </source>
</reference>
<sequence length="159" mass="16416">MPERTTAKTVTVELGQLARAAVLTAAPDQIDLFTAATARWDAGAGRRGGTGGSVGSGIEPVLLAEVIGQVLLGAVAEVLGAATVAAWGRRRRWFRRRRDARPGPATRVTLDADQAEAVRAACVRHATTLGLGPAEATMLADAVHGALCQALAEADPVDE</sequence>
<evidence type="ECO:0000256" key="1">
    <source>
        <dbReference type="SAM" id="Phobius"/>
    </source>
</evidence>
<protein>
    <submittedName>
        <fullName evidence="2">Uncharacterized protein</fullName>
    </submittedName>
</protein>
<dbReference type="EMBL" id="JACHNH010000001">
    <property type="protein sequence ID" value="MBB4764661.1"/>
    <property type="molecule type" value="Genomic_DNA"/>
</dbReference>
<name>A0A7W7MRV2_9ACTN</name>
<keyword evidence="1" id="KW-0472">Membrane</keyword>
<keyword evidence="1" id="KW-1133">Transmembrane helix</keyword>
<dbReference type="Proteomes" id="UP000578112">
    <property type="component" value="Unassembled WGS sequence"/>
</dbReference>
<comment type="caution">
    <text evidence="2">The sequence shown here is derived from an EMBL/GenBank/DDBJ whole genome shotgun (WGS) entry which is preliminary data.</text>
</comment>
<accession>A0A7W7MRV2</accession>
<keyword evidence="1" id="KW-0812">Transmembrane</keyword>
<dbReference type="RefSeq" id="WP_184995820.1">
    <property type="nucleotide sequence ID" value="NZ_BOMK01000003.1"/>
</dbReference>
<evidence type="ECO:0000313" key="2">
    <source>
        <dbReference type="EMBL" id="MBB4764661.1"/>
    </source>
</evidence>
<feature type="transmembrane region" description="Helical" evidence="1">
    <location>
        <begin position="66"/>
        <end position="88"/>
    </location>
</feature>
<keyword evidence="3" id="KW-1185">Reference proteome</keyword>
<proteinExistence type="predicted"/>
<gene>
    <name evidence="2" type="ORF">BJ971_005217</name>
</gene>